<feature type="transmembrane region" description="Helical" evidence="1">
    <location>
        <begin position="371"/>
        <end position="391"/>
    </location>
</feature>
<dbReference type="RefSeq" id="WP_170065446.1">
    <property type="nucleotide sequence ID" value="NZ_NIGF01000002.1"/>
</dbReference>
<keyword evidence="1" id="KW-1133">Transmembrane helix</keyword>
<comment type="caution">
    <text evidence="2">The sequence shown here is derived from an EMBL/GenBank/DDBJ whole genome shotgun (WGS) entry which is preliminary data.</text>
</comment>
<evidence type="ECO:0000313" key="3">
    <source>
        <dbReference type="Proteomes" id="UP000237684"/>
    </source>
</evidence>
<proteinExistence type="predicted"/>
<feature type="transmembrane region" description="Helical" evidence="1">
    <location>
        <begin position="411"/>
        <end position="435"/>
    </location>
</feature>
<feature type="transmembrane region" description="Helical" evidence="1">
    <location>
        <begin position="471"/>
        <end position="488"/>
    </location>
</feature>
<sequence length="517" mass="56281">MRRVLASLPLFFALAFWLLIGRGSFGVRGEWILTPNARPWPLGAWLLPLGVLFIFCGAAALSAYDRFRRAKSEKEKRNSTLMALFFLAIVLFLWPWSLLGPGDISQSTSTGKKPQLTLEGRFNIVAAQWSDVATEYFGAAYQINNARDFGREYATKWQKPVSRYQAHVATHPPGAVLFFYGARRIYETLPPLQSAFESLAVALAHQPIKDMAEGANVLRISASRGAGAGEVPPLPLSAVGGALWSAFLLGFSLVAAIPAVYGIAKSGQSGDEAEKRGLFAVALWTLAPSTNLFAFTLDAPIAAGSVWTLFLISRALDASDSKRARIYSLGAGILLALTSFVSIGALAIGAVIALMLFLWRREQFFSRGLQIGFAFAATWAILSVAFAFNPFLVVLNAMEVHRFATLSSRSWLLWAPMNLIMWAPFVGFGLLVCIFRREKPRISGAQLGISTLFILILLSISGNVRGEVERLWLFALAPIAVWAAFAPISTKNRAILLGVQALQTLLMAATLGPLVRP</sequence>
<dbReference type="Proteomes" id="UP000237684">
    <property type="component" value="Unassembled WGS sequence"/>
</dbReference>
<feature type="transmembrane region" description="Helical" evidence="1">
    <location>
        <begin position="242"/>
        <end position="264"/>
    </location>
</feature>
<keyword evidence="1" id="KW-0472">Membrane</keyword>
<dbReference type="InParanoid" id="A0A2S8SW57"/>
<organism evidence="2 3">
    <name type="scientific">Abditibacterium utsteinense</name>
    <dbReference type="NCBI Taxonomy" id="1960156"/>
    <lineage>
        <taxon>Bacteria</taxon>
        <taxon>Pseudomonadati</taxon>
        <taxon>Abditibacteriota</taxon>
        <taxon>Abditibacteriia</taxon>
        <taxon>Abditibacteriales</taxon>
        <taxon>Abditibacteriaceae</taxon>
        <taxon>Abditibacterium</taxon>
    </lineage>
</organism>
<feature type="transmembrane region" description="Helical" evidence="1">
    <location>
        <begin position="495"/>
        <end position="515"/>
    </location>
</feature>
<evidence type="ECO:0008006" key="4">
    <source>
        <dbReference type="Google" id="ProtNLM"/>
    </source>
</evidence>
<reference evidence="2 3" key="1">
    <citation type="journal article" date="2018" name="Syst. Appl. Microbiol.">
        <title>Abditibacterium utsteinense sp. nov., the first cultivated member of candidate phylum FBP, isolated from ice-free Antarctic soil samples.</title>
        <authorList>
            <person name="Tahon G."/>
            <person name="Tytgat B."/>
            <person name="Lebbe L."/>
            <person name="Carlier A."/>
            <person name="Willems A."/>
        </authorList>
    </citation>
    <scope>NUCLEOTIDE SEQUENCE [LARGE SCALE GENOMIC DNA]</scope>
    <source>
        <strain evidence="2 3">LMG 29911</strain>
    </source>
</reference>
<accession>A0A2S8SW57</accession>
<keyword evidence="3" id="KW-1185">Reference proteome</keyword>
<dbReference type="AlphaFoldDB" id="A0A2S8SW57"/>
<protein>
    <recommendedName>
        <fullName evidence="4">Dolichyl-phosphate-mannose-protein mannosyltransferase</fullName>
    </recommendedName>
</protein>
<feature type="transmembrane region" description="Helical" evidence="1">
    <location>
        <begin position="276"/>
        <end position="297"/>
    </location>
</feature>
<feature type="transmembrane region" description="Helical" evidence="1">
    <location>
        <begin position="326"/>
        <end position="359"/>
    </location>
</feature>
<gene>
    <name evidence="2" type="ORF">B1R32_10224</name>
</gene>
<name>A0A2S8SW57_9BACT</name>
<keyword evidence="1" id="KW-0812">Transmembrane</keyword>
<dbReference type="EMBL" id="NIGF01000002">
    <property type="protein sequence ID" value="PQV65017.1"/>
    <property type="molecule type" value="Genomic_DNA"/>
</dbReference>
<feature type="transmembrane region" description="Helical" evidence="1">
    <location>
        <begin position="42"/>
        <end position="61"/>
    </location>
</feature>
<evidence type="ECO:0000313" key="2">
    <source>
        <dbReference type="EMBL" id="PQV65017.1"/>
    </source>
</evidence>
<feature type="transmembrane region" description="Helical" evidence="1">
    <location>
        <begin position="447"/>
        <end position="465"/>
    </location>
</feature>
<evidence type="ECO:0000256" key="1">
    <source>
        <dbReference type="SAM" id="Phobius"/>
    </source>
</evidence>
<feature type="transmembrane region" description="Helical" evidence="1">
    <location>
        <begin position="81"/>
        <end position="99"/>
    </location>
</feature>